<dbReference type="RefSeq" id="XP_018269730.1">
    <property type="nucleotide sequence ID" value="XM_018417542.1"/>
</dbReference>
<evidence type="ECO:0000313" key="2">
    <source>
        <dbReference type="Proteomes" id="UP000053890"/>
    </source>
</evidence>
<keyword evidence="2" id="KW-1185">Reference proteome</keyword>
<reference evidence="1 2" key="1">
    <citation type="journal article" date="2015" name="Front. Microbiol.">
        <title>Genome sequence of the plant growth promoting endophytic yeast Rhodotorula graminis WP1.</title>
        <authorList>
            <person name="Firrincieli A."/>
            <person name="Otillar R."/>
            <person name="Salamov A."/>
            <person name="Schmutz J."/>
            <person name="Khan Z."/>
            <person name="Redman R.S."/>
            <person name="Fleck N.D."/>
            <person name="Lindquist E."/>
            <person name="Grigoriev I.V."/>
            <person name="Doty S.L."/>
        </authorList>
    </citation>
    <scope>NUCLEOTIDE SEQUENCE [LARGE SCALE GENOMIC DNA]</scope>
    <source>
        <strain evidence="1 2">WP1</strain>
    </source>
</reference>
<dbReference type="EMBL" id="KQ474082">
    <property type="protein sequence ID" value="KPV73681.1"/>
    <property type="molecule type" value="Genomic_DNA"/>
</dbReference>
<name>A0A0P9H170_RHOGW</name>
<dbReference type="GeneID" id="28977990"/>
<organism evidence="1 2">
    <name type="scientific">Rhodotorula graminis (strain WP1)</name>
    <dbReference type="NCBI Taxonomy" id="578459"/>
    <lineage>
        <taxon>Eukaryota</taxon>
        <taxon>Fungi</taxon>
        <taxon>Dikarya</taxon>
        <taxon>Basidiomycota</taxon>
        <taxon>Pucciniomycotina</taxon>
        <taxon>Microbotryomycetes</taxon>
        <taxon>Sporidiobolales</taxon>
        <taxon>Sporidiobolaceae</taxon>
        <taxon>Rhodotorula</taxon>
    </lineage>
</organism>
<dbReference type="Proteomes" id="UP000053890">
    <property type="component" value="Unassembled WGS sequence"/>
</dbReference>
<gene>
    <name evidence="1" type="ORF">RHOBADRAFT_54873</name>
</gene>
<accession>A0A0P9H170</accession>
<dbReference type="AlphaFoldDB" id="A0A0P9H170"/>
<protein>
    <submittedName>
        <fullName evidence="1">Uncharacterized protein</fullName>
    </submittedName>
</protein>
<proteinExistence type="predicted"/>
<evidence type="ECO:0000313" key="1">
    <source>
        <dbReference type="EMBL" id="KPV73681.1"/>
    </source>
</evidence>
<sequence>MASPPVQPPANPNPVIVWPNLPMSPLVQTRVDVVSVVRPANQHPAAALAVLAWVWAQERAERHAQVVKRTAVNPPLMFSMLWSPGIACLHDLALATANVPASNFILYEALHHVALPTEYQQLALFVQPGTSADGSALAVPRLLLERILECANSQVLSWVEQLDGRRRATHSELPQTGRGVLLCPRLEVEAGSAGRGIDWIMPIVHHHLELVEQPPRNVDLGVVPPSVGVWVPATDSTSAAPRRVDFPTLSASKLLTYELVRLRQHFDPRAPGFRGHVDAYGHQGHAAVCVFNIFLLVQIEQETFRAEAQQGPQVPDAVALARLSCRLSDFRRVARSYLAASSGRDSVGPFFEWLHHLGSIEWRSRLVTRSLTFLSGYWPSVEVVNWPETAPGQVPVRQPDANSRAGVLFARFNHVLSHVHSLAHPVDGPAGPSVYEPQRR</sequence>